<accession>A0A6V7H4U0</accession>
<dbReference type="EMBL" id="CAJDYZ010007447">
    <property type="protein sequence ID" value="CAD1474312.1"/>
    <property type="molecule type" value="Genomic_DNA"/>
</dbReference>
<feature type="non-terminal residue" evidence="1">
    <location>
        <position position="140"/>
    </location>
</feature>
<organism evidence="1 2">
    <name type="scientific">Heterotrigona itama</name>
    <dbReference type="NCBI Taxonomy" id="395501"/>
    <lineage>
        <taxon>Eukaryota</taxon>
        <taxon>Metazoa</taxon>
        <taxon>Ecdysozoa</taxon>
        <taxon>Arthropoda</taxon>
        <taxon>Hexapoda</taxon>
        <taxon>Insecta</taxon>
        <taxon>Pterygota</taxon>
        <taxon>Neoptera</taxon>
        <taxon>Endopterygota</taxon>
        <taxon>Hymenoptera</taxon>
        <taxon>Apocrita</taxon>
        <taxon>Aculeata</taxon>
        <taxon>Apoidea</taxon>
        <taxon>Anthophila</taxon>
        <taxon>Apidae</taxon>
        <taxon>Heterotrigona</taxon>
    </lineage>
</organism>
<gene>
    <name evidence="1" type="ORF">MHI_LOCUS460340</name>
</gene>
<keyword evidence="2" id="KW-1185">Reference proteome</keyword>
<sequence>GPYTLADFQDYRLRKNPDTYTPKSYISYTLLHRRKKSRKAVNFEKNTTLHGIQLSTTLKDLQHYHLQSLPLSPIDDSSLNCTLQQIKHIIKKLPFKKIPGPDKITTTALKKLSIKPVVQMHHIFKVCLKLSYFPWYGKLP</sequence>
<protein>
    <recommendedName>
        <fullName evidence="3">Reverse transcriptase domain-containing protein</fullName>
    </recommendedName>
</protein>
<name>A0A6V7H4U0_9HYME</name>
<dbReference type="Proteomes" id="UP000752696">
    <property type="component" value="Unassembled WGS sequence"/>
</dbReference>
<evidence type="ECO:0000313" key="2">
    <source>
        <dbReference type="Proteomes" id="UP000752696"/>
    </source>
</evidence>
<evidence type="ECO:0000313" key="1">
    <source>
        <dbReference type="EMBL" id="CAD1474312.1"/>
    </source>
</evidence>
<evidence type="ECO:0008006" key="3">
    <source>
        <dbReference type="Google" id="ProtNLM"/>
    </source>
</evidence>
<proteinExistence type="predicted"/>
<dbReference type="AlphaFoldDB" id="A0A6V7H4U0"/>
<comment type="caution">
    <text evidence="1">The sequence shown here is derived from an EMBL/GenBank/DDBJ whole genome shotgun (WGS) entry which is preliminary data.</text>
</comment>
<reference evidence="1" key="1">
    <citation type="submission" date="2020-07" db="EMBL/GenBank/DDBJ databases">
        <authorList>
            <person name="Nazaruddin N."/>
        </authorList>
    </citation>
    <scope>NUCLEOTIDE SEQUENCE</scope>
</reference>
<feature type="non-terminal residue" evidence="1">
    <location>
        <position position="1"/>
    </location>
</feature>
<dbReference type="OrthoDB" id="412981at2759"/>